<feature type="signal peptide" evidence="1">
    <location>
        <begin position="1"/>
        <end position="20"/>
    </location>
</feature>
<keyword evidence="1" id="KW-0732">Signal</keyword>
<feature type="chain" id="PRO_5035883020" description="Secreted protein" evidence="1">
    <location>
        <begin position="21"/>
        <end position="73"/>
    </location>
</feature>
<accession>A0A8T0GWX0</accession>
<keyword evidence="3" id="KW-1185">Reference proteome</keyword>
<protein>
    <recommendedName>
        <fullName evidence="4">Secreted protein</fullName>
    </recommendedName>
</protein>
<comment type="caution">
    <text evidence="2">The sequence shown here is derived from an EMBL/GenBank/DDBJ whole genome shotgun (WGS) entry which is preliminary data.</text>
</comment>
<evidence type="ECO:0008006" key="4">
    <source>
        <dbReference type="Google" id="ProtNLM"/>
    </source>
</evidence>
<evidence type="ECO:0000256" key="1">
    <source>
        <dbReference type="SAM" id="SignalP"/>
    </source>
</evidence>
<gene>
    <name evidence="2" type="ORF">KC19_9G062700</name>
</gene>
<reference evidence="2" key="1">
    <citation type="submission" date="2020-06" db="EMBL/GenBank/DDBJ databases">
        <title>WGS assembly of Ceratodon purpureus strain R40.</title>
        <authorList>
            <person name="Carey S.B."/>
            <person name="Jenkins J."/>
            <person name="Shu S."/>
            <person name="Lovell J.T."/>
            <person name="Sreedasyam A."/>
            <person name="Maumus F."/>
            <person name="Tiley G.P."/>
            <person name="Fernandez-Pozo N."/>
            <person name="Barry K."/>
            <person name="Chen C."/>
            <person name="Wang M."/>
            <person name="Lipzen A."/>
            <person name="Daum C."/>
            <person name="Saski C.A."/>
            <person name="Payton A.C."/>
            <person name="Mcbreen J.C."/>
            <person name="Conrad R.E."/>
            <person name="Kollar L.M."/>
            <person name="Olsson S."/>
            <person name="Huttunen S."/>
            <person name="Landis J.B."/>
            <person name="Wickett N.J."/>
            <person name="Johnson M.G."/>
            <person name="Rensing S.A."/>
            <person name="Grimwood J."/>
            <person name="Schmutz J."/>
            <person name="Mcdaniel S.F."/>
        </authorList>
    </citation>
    <scope>NUCLEOTIDE SEQUENCE</scope>
    <source>
        <strain evidence="2">R40</strain>
    </source>
</reference>
<organism evidence="2 3">
    <name type="scientific">Ceratodon purpureus</name>
    <name type="common">Fire moss</name>
    <name type="synonym">Dicranum purpureum</name>
    <dbReference type="NCBI Taxonomy" id="3225"/>
    <lineage>
        <taxon>Eukaryota</taxon>
        <taxon>Viridiplantae</taxon>
        <taxon>Streptophyta</taxon>
        <taxon>Embryophyta</taxon>
        <taxon>Bryophyta</taxon>
        <taxon>Bryophytina</taxon>
        <taxon>Bryopsida</taxon>
        <taxon>Dicranidae</taxon>
        <taxon>Pseudoditrichales</taxon>
        <taxon>Ditrichaceae</taxon>
        <taxon>Ceratodon</taxon>
    </lineage>
</organism>
<dbReference type="EMBL" id="CM026430">
    <property type="protein sequence ID" value="KAG0561412.1"/>
    <property type="molecule type" value="Genomic_DNA"/>
</dbReference>
<sequence>MPELALSLGFLVCILPKCLCRLLELRPGLALSEAQAASSTFDRIMIDDRYLASNHPLVSSYFFSFSFSVKLRS</sequence>
<evidence type="ECO:0000313" key="2">
    <source>
        <dbReference type="EMBL" id="KAG0561412.1"/>
    </source>
</evidence>
<name>A0A8T0GWX0_CERPU</name>
<evidence type="ECO:0000313" key="3">
    <source>
        <dbReference type="Proteomes" id="UP000822688"/>
    </source>
</evidence>
<dbReference type="Proteomes" id="UP000822688">
    <property type="component" value="Chromosome 9"/>
</dbReference>
<dbReference type="AlphaFoldDB" id="A0A8T0GWX0"/>
<proteinExistence type="predicted"/>